<organism evidence="9 10">
    <name type="scientific">Musa troglodytarum</name>
    <name type="common">fe'i banana</name>
    <dbReference type="NCBI Taxonomy" id="320322"/>
    <lineage>
        <taxon>Eukaryota</taxon>
        <taxon>Viridiplantae</taxon>
        <taxon>Streptophyta</taxon>
        <taxon>Embryophyta</taxon>
        <taxon>Tracheophyta</taxon>
        <taxon>Spermatophyta</taxon>
        <taxon>Magnoliopsida</taxon>
        <taxon>Liliopsida</taxon>
        <taxon>Zingiberales</taxon>
        <taxon>Musaceae</taxon>
        <taxon>Musa</taxon>
    </lineage>
</organism>
<evidence type="ECO:0000256" key="6">
    <source>
        <dbReference type="ARBA" id="ARBA00023211"/>
    </source>
</evidence>
<keyword evidence="6" id="KW-0464">Manganese</keyword>
<feature type="domain" description="Nudix hydrolase" evidence="8">
    <location>
        <begin position="93"/>
        <end position="249"/>
    </location>
</feature>
<protein>
    <submittedName>
        <fullName evidence="9">Nudix hydrolase 15</fullName>
    </submittedName>
</protein>
<dbReference type="InterPro" id="IPR045121">
    <property type="entry name" value="CoAse"/>
</dbReference>
<dbReference type="CDD" id="cd03426">
    <property type="entry name" value="NUDIX_CoAse_Nudt7"/>
    <property type="match status" value="1"/>
</dbReference>
<feature type="region of interest" description="Disordered" evidence="7">
    <location>
        <begin position="122"/>
        <end position="144"/>
    </location>
</feature>
<evidence type="ECO:0000256" key="7">
    <source>
        <dbReference type="SAM" id="MobiDB-lite"/>
    </source>
</evidence>
<evidence type="ECO:0000256" key="3">
    <source>
        <dbReference type="ARBA" id="ARBA00022723"/>
    </source>
</evidence>
<dbReference type="EMBL" id="CP097509">
    <property type="protein sequence ID" value="URE15661.1"/>
    <property type="molecule type" value="Genomic_DNA"/>
</dbReference>
<dbReference type="Proteomes" id="UP001055439">
    <property type="component" value="Chromosome 7"/>
</dbReference>
<dbReference type="PANTHER" id="PTHR12992">
    <property type="entry name" value="NUDIX HYDROLASE"/>
    <property type="match status" value="1"/>
</dbReference>
<accession>A0A9E7GHM2</accession>
<evidence type="ECO:0000313" key="9">
    <source>
        <dbReference type="EMBL" id="URE15661.1"/>
    </source>
</evidence>
<keyword evidence="5" id="KW-0460">Magnesium</keyword>
<evidence type="ECO:0000313" key="10">
    <source>
        <dbReference type="Proteomes" id="UP001055439"/>
    </source>
</evidence>
<dbReference type="PANTHER" id="PTHR12992:SF24">
    <property type="entry name" value="PEROXISOMAL COENZYME A DIPHOSPHATASE NUDT7"/>
    <property type="match status" value="1"/>
</dbReference>
<sequence>MNWRSALTRASAMAASPGPNQNALSNLVASDRRSHRLLRLAQQLRLYRPSSLSADADETVVDDRGKVFSTMALPESAAAAHLTGTRPMEKLAPKRAAVLVCLFEGDRGEFRVILTKRSSNLSTHSGEVSLPGGKADEGDADDRETALREAKEEIGLDPSLVTIVAVLEPFLSKHLLRVAPVISILPNKQAFRPAANTSEVDEIFDAPLEMFLKDENRRSEERDWMGVNYLVHYFDYIAGNKKFVIWGLTAGILIRVASVVYQRPPSFIEQISKL</sequence>
<keyword evidence="10" id="KW-1185">Reference proteome</keyword>
<dbReference type="Pfam" id="PF00293">
    <property type="entry name" value="NUDIX"/>
    <property type="match status" value="1"/>
</dbReference>
<gene>
    <name evidence="9" type="ORF">MUK42_11597</name>
</gene>
<dbReference type="Gene3D" id="3.90.79.10">
    <property type="entry name" value="Nucleoside Triphosphate Pyrophosphohydrolase"/>
    <property type="match status" value="1"/>
</dbReference>
<dbReference type="OrthoDB" id="206213at2759"/>
<evidence type="ECO:0000256" key="1">
    <source>
        <dbReference type="ARBA" id="ARBA00001936"/>
    </source>
</evidence>
<keyword evidence="3" id="KW-0479">Metal-binding</keyword>
<dbReference type="InterPro" id="IPR015797">
    <property type="entry name" value="NUDIX_hydrolase-like_dom_sf"/>
</dbReference>
<dbReference type="AlphaFoldDB" id="A0A9E7GHM2"/>
<name>A0A9E7GHM2_9LILI</name>
<dbReference type="GO" id="GO:0008893">
    <property type="term" value="F:guanosine-3',5'-bis(diphosphate) 3'-diphosphatase activity"/>
    <property type="evidence" value="ECO:0007669"/>
    <property type="project" value="UniProtKB-ARBA"/>
</dbReference>
<dbReference type="FunFam" id="3.90.79.10:FF:000036">
    <property type="entry name" value="Nudix hydrolase 11"/>
    <property type="match status" value="1"/>
</dbReference>
<dbReference type="GO" id="GO:0006637">
    <property type="term" value="P:acyl-CoA metabolic process"/>
    <property type="evidence" value="ECO:0007669"/>
    <property type="project" value="UniProtKB-ARBA"/>
</dbReference>
<feature type="region of interest" description="Disordered" evidence="7">
    <location>
        <begin position="1"/>
        <end position="20"/>
    </location>
</feature>
<dbReference type="GO" id="GO:0015937">
    <property type="term" value="P:coenzyme A biosynthetic process"/>
    <property type="evidence" value="ECO:0007669"/>
    <property type="project" value="UniProtKB-ARBA"/>
</dbReference>
<evidence type="ECO:0000259" key="8">
    <source>
        <dbReference type="PROSITE" id="PS51462"/>
    </source>
</evidence>
<proteinExistence type="predicted"/>
<comment type="cofactor">
    <cofactor evidence="1">
        <name>Mn(2+)</name>
        <dbReference type="ChEBI" id="CHEBI:29035"/>
    </cofactor>
</comment>
<dbReference type="SUPFAM" id="SSF55811">
    <property type="entry name" value="Nudix"/>
    <property type="match status" value="1"/>
</dbReference>
<dbReference type="InterPro" id="IPR000086">
    <property type="entry name" value="NUDIX_hydrolase_dom"/>
</dbReference>
<keyword evidence="4 9" id="KW-0378">Hydrolase</keyword>
<reference evidence="9" key="1">
    <citation type="submission" date="2022-05" db="EMBL/GenBank/DDBJ databases">
        <title>The Musa troglodytarum L. genome provides insights into the mechanism of non-climacteric behaviour and enrichment of carotenoids.</title>
        <authorList>
            <person name="Wang J."/>
        </authorList>
    </citation>
    <scope>NUCLEOTIDE SEQUENCE</scope>
    <source>
        <tissue evidence="9">Leaf</tissue>
    </source>
</reference>
<evidence type="ECO:0000256" key="5">
    <source>
        <dbReference type="ARBA" id="ARBA00022842"/>
    </source>
</evidence>
<dbReference type="GO" id="GO:0015938">
    <property type="term" value="P:coenzyme A catabolic process"/>
    <property type="evidence" value="ECO:0007669"/>
    <property type="project" value="TreeGrafter"/>
</dbReference>
<dbReference type="GO" id="GO:0005737">
    <property type="term" value="C:cytoplasm"/>
    <property type="evidence" value="ECO:0007669"/>
    <property type="project" value="UniProtKB-ARBA"/>
</dbReference>
<comment type="cofactor">
    <cofactor evidence="2">
        <name>Mg(2+)</name>
        <dbReference type="ChEBI" id="CHEBI:18420"/>
    </cofactor>
</comment>
<dbReference type="GO" id="GO:0046872">
    <property type="term" value="F:metal ion binding"/>
    <property type="evidence" value="ECO:0007669"/>
    <property type="project" value="UniProtKB-KW"/>
</dbReference>
<dbReference type="PROSITE" id="PS51462">
    <property type="entry name" value="NUDIX"/>
    <property type="match status" value="1"/>
</dbReference>
<evidence type="ECO:0000256" key="4">
    <source>
        <dbReference type="ARBA" id="ARBA00022801"/>
    </source>
</evidence>
<dbReference type="GO" id="GO:0010945">
    <property type="term" value="F:coenzyme A diphosphatase activity"/>
    <property type="evidence" value="ECO:0007669"/>
    <property type="project" value="InterPro"/>
</dbReference>
<evidence type="ECO:0000256" key="2">
    <source>
        <dbReference type="ARBA" id="ARBA00001946"/>
    </source>
</evidence>